<gene>
    <name evidence="1" type="ORF">MLD38_022363</name>
</gene>
<protein>
    <submittedName>
        <fullName evidence="1">Uncharacterized protein</fullName>
    </submittedName>
</protein>
<accession>A0ACB9QIX3</accession>
<reference evidence="2" key="1">
    <citation type="journal article" date="2023" name="Front. Plant Sci.">
        <title>Chromosomal-level genome assembly of Melastoma candidum provides insights into trichome evolution.</title>
        <authorList>
            <person name="Zhong Y."/>
            <person name="Wu W."/>
            <person name="Sun C."/>
            <person name="Zou P."/>
            <person name="Liu Y."/>
            <person name="Dai S."/>
            <person name="Zhou R."/>
        </authorList>
    </citation>
    <scope>NUCLEOTIDE SEQUENCE [LARGE SCALE GENOMIC DNA]</scope>
</reference>
<sequence length="72" mass="7939">MLHKSNLQFSIDGSRSSRVLGVPDSSANEILNLCASPGCSFLGDTTFLGSRTRLNSGLRRVDLLLKREMRDK</sequence>
<keyword evidence="2" id="KW-1185">Reference proteome</keyword>
<evidence type="ECO:0000313" key="1">
    <source>
        <dbReference type="EMBL" id="KAI4366491.1"/>
    </source>
</evidence>
<name>A0ACB9QIX3_9MYRT</name>
<dbReference type="EMBL" id="CM042885">
    <property type="protein sequence ID" value="KAI4366491.1"/>
    <property type="molecule type" value="Genomic_DNA"/>
</dbReference>
<proteinExistence type="predicted"/>
<comment type="caution">
    <text evidence="1">The sequence shown here is derived from an EMBL/GenBank/DDBJ whole genome shotgun (WGS) entry which is preliminary data.</text>
</comment>
<dbReference type="Proteomes" id="UP001057402">
    <property type="component" value="Chromosome 6"/>
</dbReference>
<evidence type="ECO:0000313" key="2">
    <source>
        <dbReference type="Proteomes" id="UP001057402"/>
    </source>
</evidence>
<organism evidence="1 2">
    <name type="scientific">Melastoma candidum</name>
    <dbReference type="NCBI Taxonomy" id="119954"/>
    <lineage>
        <taxon>Eukaryota</taxon>
        <taxon>Viridiplantae</taxon>
        <taxon>Streptophyta</taxon>
        <taxon>Embryophyta</taxon>
        <taxon>Tracheophyta</taxon>
        <taxon>Spermatophyta</taxon>
        <taxon>Magnoliopsida</taxon>
        <taxon>eudicotyledons</taxon>
        <taxon>Gunneridae</taxon>
        <taxon>Pentapetalae</taxon>
        <taxon>rosids</taxon>
        <taxon>malvids</taxon>
        <taxon>Myrtales</taxon>
        <taxon>Melastomataceae</taxon>
        <taxon>Melastomatoideae</taxon>
        <taxon>Melastomateae</taxon>
        <taxon>Melastoma</taxon>
    </lineage>
</organism>